<reference evidence="2" key="1">
    <citation type="journal article" date="2014" name="Int. J. Syst. Evol. Microbiol.">
        <title>Complete genome sequence of Corynebacterium casei LMG S-19264T (=DSM 44701T), isolated from a smear-ripened cheese.</title>
        <authorList>
            <consortium name="US DOE Joint Genome Institute (JGI-PGF)"/>
            <person name="Walter F."/>
            <person name="Albersmeier A."/>
            <person name="Kalinowski J."/>
            <person name="Ruckert C."/>
        </authorList>
    </citation>
    <scope>NUCLEOTIDE SEQUENCE</scope>
    <source>
        <strain evidence="2">CGMCC 1.12426</strain>
    </source>
</reference>
<protein>
    <submittedName>
        <fullName evidence="2">Uncharacterized protein</fullName>
    </submittedName>
</protein>
<feature type="transmembrane region" description="Helical" evidence="1">
    <location>
        <begin position="39"/>
        <end position="59"/>
    </location>
</feature>
<evidence type="ECO:0000313" key="3">
    <source>
        <dbReference type="Proteomes" id="UP000605148"/>
    </source>
</evidence>
<keyword evidence="1" id="KW-0812">Transmembrane</keyword>
<organism evidence="2 3">
    <name type="scientific">Roseibium aquae</name>
    <dbReference type="NCBI Taxonomy" id="1323746"/>
    <lineage>
        <taxon>Bacteria</taxon>
        <taxon>Pseudomonadati</taxon>
        <taxon>Pseudomonadota</taxon>
        <taxon>Alphaproteobacteria</taxon>
        <taxon>Hyphomicrobiales</taxon>
        <taxon>Stappiaceae</taxon>
        <taxon>Roseibium</taxon>
    </lineage>
</organism>
<feature type="transmembrane region" description="Helical" evidence="1">
    <location>
        <begin position="91"/>
        <end position="112"/>
    </location>
</feature>
<evidence type="ECO:0000256" key="1">
    <source>
        <dbReference type="SAM" id="Phobius"/>
    </source>
</evidence>
<sequence>MSVRYPYDPFALPERPDVHPPQARLATEGCSTVSAAKRILFAAAGFAAAVIMLAILLFIPVLVREIGRIDAVVLAGHMLPAHSFAERLLDLFFGTVIVAIAILSFLAASALAQDPRTEPVGFKPQRPATRNGWRVQRSMVQHKEVTDV</sequence>
<gene>
    <name evidence="2" type="ORF">GCM10011316_03680</name>
</gene>
<evidence type="ECO:0000313" key="2">
    <source>
        <dbReference type="EMBL" id="GGB34849.1"/>
    </source>
</evidence>
<keyword evidence="3" id="KW-1185">Reference proteome</keyword>
<name>A0A916T7H8_9HYPH</name>
<dbReference type="AlphaFoldDB" id="A0A916T7H8"/>
<dbReference type="Proteomes" id="UP000605148">
    <property type="component" value="Unassembled WGS sequence"/>
</dbReference>
<reference evidence="2" key="2">
    <citation type="submission" date="2020-09" db="EMBL/GenBank/DDBJ databases">
        <authorList>
            <person name="Sun Q."/>
            <person name="Zhou Y."/>
        </authorList>
    </citation>
    <scope>NUCLEOTIDE SEQUENCE</scope>
    <source>
        <strain evidence="2">CGMCC 1.12426</strain>
    </source>
</reference>
<comment type="caution">
    <text evidence="2">The sequence shown here is derived from an EMBL/GenBank/DDBJ whole genome shotgun (WGS) entry which is preliminary data.</text>
</comment>
<dbReference type="EMBL" id="BMFA01000001">
    <property type="protein sequence ID" value="GGB34849.1"/>
    <property type="molecule type" value="Genomic_DNA"/>
</dbReference>
<proteinExistence type="predicted"/>
<keyword evidence="1" id="KW-0472">Membrane</keyword>
<accession>A0A916T7H8</accession>
<dbReference type="OrthoDB" id="7678055at2"/>
<dbReference type="RefSeq" id="WP_150493862.1">
    <property type="nucleotide sequence ID" value="NZ_BMFA01000001.1"/>
</dbReference>
<keyword evidence="1" id="KW-1133">Transmembrane helix</keyword>